<keyword evidence="6" id="KW-0129">CBS domain</keyword>
<proteinExistence type="predicted"/>
<dbReference type="FunFam" id="3.40.50.300:FF:000006">
    <property type="entry name" value="DNA-binding transcriptional regulator NtrC"/>
    <property type="match status" value="1"/>
</dbReference>
<dbReference type="GO" id="GO:0005524">
    <property type="term" value="F:ATP binding"/>
    <property type="evidence" value="ECO:0007669"/>
    <property type="project" value="UniProtKB-KW"/>
</dbReference>
<dbReference type="PROSITE" id="PS50045">
    <property type="entry name" value="SIGMA54_INTERACT_4"/>
    <property type="match status" value="1"/>
</dbReference>
<dbReference type="Pfam" id="PF25601">
    <property type="entry name" value="AAA_lid_14"/>
    <property type="match status" value="1"/>
</dbReference>
<dbReference type="InterPro" id="IPR046342">
    <property type="entry name" value="CBS_dom_sf"/>
</dbReference>
<evidence type="ECO:0000313" key="9">
    <source>
        <dbReference type="EMBL" id="AYO31158.1"/>
    </source>
</evidence>
<accession>A0A3G2R7W0</accession>
<keyword evidence="2" id="KW-0067">ATP-binding</keyword>
<keyword evidence="10" id="KW-1185">Reference proteome</keyword>
<dbReference type="SUPFAM" id="SSF46689">
    <property type="entry name" value="Homeodomain-like"/>
    <property type="match status" value="1"/>
</dbReference>
<dbReference type="Pfam" id="PF00158">
    <property type="entry name" value="Sigma54_activat"/>
    <property type="match status" value="1"/>
</dbReference>
<dbReference type="Gene3D" id="3.40.50.300">
    <property type="entry name" value="P-loop containing nucleotide triphosphate hydrolases"/>
    <property type="match status" value="1"/>
</dbReference>
<dbReference type="Pfam" id="PF02954">
    <property type="entry name" value="HTH_8"/>
    <property type="match status" value="1"/>
</dbReference>
<dbReference type="KEGG" id="bacg:D2962_11610"/>
<keyword evidence="4" id="KW-0238">DNA-binding</keyword>
<dbReference type="InterPro" id="IPR058031">
    <property type="entry name" value="AAA_lid_NorR"/>
</dbReference>
<dbReference type="InterPro" id="IPR002197">
    <property type="entry name" value="HTH_Fis"/>
</dbReference>
<evidence type="ECO:0000259" key="7">
    <source>
        <dbReference type="PROSITE" id="PS50045"/>
    </source>
</evidence>
<dbReference type="GO" id="GO:0006355">
    <property type="term" value="P:regulation of DNA-templated transcription"/>
    <property type="evidence" value="ECO:0007669"/>
    <property type="project" value="InterPro"/>
</dbReference>
<dbReference type="InterPro" id="IPR025944">
    <property type="entry name" value="Sigma_54_int_dom_CS"/>
</dbReference>
<dbReference type="InterPro" id="IPR027417">
    <property type="entry name" value="P-loop_NTPase"/>
</dbReference>
<dbReference type="Pfam" id="PF00571">
    <property type="entry name" value="CBS"/>
    <property type="match status" value="2"/>
</dbReference>
<sequence>MKAEYLLNIRVRDALAKEVFMVPDDTNVEKLNEMMLLKQQEEVLVTGPNQKIVGIITTNDLAKSLARGIDRKTPVKFIMTPDVVFMPPDKLLLEAKSEMRKLGISRAPVLDKDGNLLGLLTAKSICDAFSNRLEKAVEFHELILDNVKTAICILDDRCEILSYNKAFEELFRPSRIIKMTPSNFLPAPLVERIKKGEHPLEDIYFESKDNRKFTLKTCRFNIAGQLSGVILNIEEISNVISLIAELDKVSYKLSFMEKQMSSLKDRECCFGELVSKNPKMMKAIEMARKIAPSQAPLLIKGESGTGKEMLANAVHENSTRKSFPLIKVNCAAIPSNLFENELFGCEEGDFSGSGKYGKTGLLELADKGTIFLDEIDELPAEIQVKLLHFLQDQTFFKAGGSRPIRVNVRVITATNKDLESLVREGSFNEELYRRINVITIEIPPLRERCEDIVELVNNFVHEYGNFYNKKIQHIAPGVLKTFMDYDWPGNVRELKNVIERMVILSNNGEITEDILPRYLRQDYLTTDTTIEINDLNKAADIAEKRVILDTLKKYAYNKTKAARALKISRSTLYNKMKEYNLEK</sequence>
<dbReference type="RefSeq" id="WP_120768552.1">
    <property type="nucleotide sequence ID" value="NZ_CP033169.1"/>
</dbReference>
<dbReference type="Pfam" id="PF13188">
    <property type="entry name" value="PAS_8"/>
    <property type="match status" value="1"/>
</dbReference>
<dbReference type="SUPFAM" id="SSF55785">
    <property type="entry name" value="PYP-like sensor domain (PAS domain)"/>
    <property type="match status" value="1"/>
</dbReference>
<organism evidence="9 10">
    <name type="scientific">Biomaibacter acetigenes</name>
    <dbReference type="NCBI Taxonomy" id="2316383"/>
    <lineage>
        <taxon>Bacteria</taxon>
        <taxon>Bacillati</taxon>
        <taxon>Bacillota</taxon>
        <taxon>Clostridia</taxon>
        <taxon>Thermosediminibacterales</taxon>
        <taxon>Tepidanaerobacteraceae</taxon>
        <taxon>Biomaibacter</taxon>
    </lineage>
</organism>
<evidence type="ECO:0000313" key="10">
    <source>
        <dbReference type="Proteomes" id="UP000280960"/>
    </source>
</evidence>
<protein>
    <submittedName>
        <fullName evidence="9">CBS domain-containing protein</fullName>
    </submittedName>
</protein>
<dbReference type="PROSITE" id="PS51371">
    <property type="entry name" value="CBS"/>
    <property type="match status" value="2"/>
</dbReference>
<reference evidence="9 10" key="1">
    <citation type="submission" date="2018-10" db="EMBL/GenBank/DDBJ databases">
        <authorList>
            <person name="Zhang X."/>
        </authorList>
    </citation>
    <scope>NUCLEOTIDE SEQUENCE [LARGE SCALE GENOMIC DNA]</scope>
    <source>
        <strain evidence="9 10">SK-G1</strain>
    </source>
</reference>
<dbReference type="Gene3D" id="1.10.10.60">
    <property type="entry name" value="Homeodomain-like"/>
    <property type="match status" value="1"/>
</dbReference>
<dbReference type="SMART" id="SM00091">
    <property type="entry name" value="PAS"/>
    <property type="match status" value="1"/>
</dbReference>
<dbReference type="InterPro" id="IPR025943">
    <property type="entry name" value="Sigma_54_int_dom_ATP-bd_2"/>
</dbReference>
<evidence type="ECO:0000256" key="2">
    <source>
        <dbReference type="ARBA" id="ARBA00022840"/>
    </source>
</evidence>
<dbReference type="InterPro" id="IPR000644">
    <property type="entry name" value="CBS_dom"/>
</dbReference>
<feature type="domain" description="CBS" evidence="8">
    <location>
        <begin position="15"/>
        <end position="71"/>
    </location>
</feature>
<dbReference type="PROSITE" id="PS00675">
    <property type="entry name" value="SIGMA54_INTERACT_1"/>
    <property type="match status" value="1"/>
</dbReference>
<dbReference type="SUPFAM" id="SSF52540">
    <property type="entry name" value="P-loop containing nucleoside triphosphate hydrolases"/>
    <property type="match status" value="1"/>
</dbReference>
<dbReference type="InterPro" id="IPR002078">
    <property type="entry name" value="Sigma_54_int"/>
</dbReference>
<dbReference type="InterPro" id="IPR025662">
    <property type="entry name" value="Sigma_54_int_dom_ATP-bd_1"/>
</dbReference>
<dbReference type="InterPro" id="IPR035965">
    <property type="entry name" value="PAS-like_dom_sf"/>
</dbReference>
<dbReference type="InterPro" id="IPR009057">
    <property type="entry name" value="Homeodomain-like_sf"/>
</dbReference>
<dbReference type="PROSITE" id="PS00688">
    <property type="entry name" value="SIGMA54_INTERACT_3"/>
    <property type="match status" value="1"/>
</dbReference>
<dbReference type="PROSITE" id="PS00676">
    <property type="entry name" value="SIGMA54_INTERACT_2"/>
    <property type="match status" value="1"/>
</dbReference>
<dbReference type="PRINTS" id="PR01590">
    <property type="entry name" value="HTHFIS"/>
</dbReference>
<evidence type="ECO:0000256" key="6">
    <source>
        <dbReference type="PROSITE-ProRule" id="PRU00703"/>
    </source>
</evidence>
<dbReference type="PANTHER" id="PTHR32071">
    <property type="entry name" value="TRANSCRIPTIONAL REGULATORY PROTEIN"/>
    <property type="match status" value="1"/>
</dbReference>
<dbReference type="EMBL" id="CP033169">
    <property type="protein sequence ID" value="AYO31158.1"/>
    <property type="molecule type" value="Genomic_DNA"/>
</dbReference>
<evidence type="ECO:0000256" key="1">
    <source>
        <dbReference type="ARBA" id="ARBA00022741"/>
    </source>
</evidence>
<evidence type="ECO:0000256" key="4">
    <source>
        <dbReference type="ARBA" id="ARBA00023125"/>
    </source>
</evidence>
<keyword evidence="1" id="KW-0547">Nucleotide-binding</keyword>
<dbReference type="SUPFAM" id="SSF54631">
    <property type="entry name" value="CBS-domain pair"/>
    <property type="match status" value="1"/>
</dbReference>
<feature type="domain" description="CBS" evidence="8">
    <location>
        <begin position="79"/>
        <end position="135"/>
    </location>
</feature>
<keyword evidence="5" id="KW-0804">Transcription</keyword>
<dbReference type="CDD" id="cd02205">
    <property type="entry name" value="CBS_pair_SF"/>
    <property type="match status" value="1"/>
</dbReference>
<dbReference type="SMART" id="SM00382">
    <property type="entry name" value="AAA"/>
    <property type="match status" value="1"/>
</dbReference>
<evidence type="ECO:0000256" key="3">
    <source>
        <dbReference type="ARBA" id="ARBA00023015"/>
    </source>
</evidence>
<dbReference type="InterPro" id="IPR000014">
    <property type="entry name" value="PAS"/>
</dbReference>
<dbReference type="Gene3D" id="3.30.450.20">
    <property type="entry name" value="PAS domain"/>
    <property type="match status" value="1"/>
</dbReference>
<keyword evidence="3" id="KW-0805">Transcription regulation</keyword>
<evidence type="ECO:0000256" key="5">
    <source>
        <dbReference type="ARBA" id="ARBA00023163"/>
    </source>
</evidence>
<dbReference type="Gene3D" id="3.10.580.10">
    <property type="entry name" value="CBS-domain"/>
    <property type="match status" value="1"/>
</dbReference>
<dbReference type="Proteomes" id="UP000280960">
    <property type="component" value="Chromosome"/>
</dbReference>
<dbReference type="SMART" id="SM00116">
    <property type="entry name" value="CBS"/>
    <property type="match status" value="2"/>
</dbReference>
<gene>
    <name evidence="9" type="ORF">D2962_11610</name>
</gene>
<name>A0A3G2R7W0_9FIRM</name>
<dbReference type="AlphaFoldDB" id="A0A3G2R7W0"/>
<dbReference type="CDD" id="cd00009">
    <property type="entry name" value="AAA"/>
    <property type="match status" value="1"/>
</dbReference>
<dbReference type="GO" id="GO:0043565">
    <property type="term" value="F:sequence-specific DNA binding"/>
    <property type="evidence" value="ECO:0007669"/>
    <property type="project" value="InterPro"/>
</dbReference>
<dbReference type="InterPro" id="IPR003593">
    <property type="entry name" value="AAA+_ATPase"/>
</dbReference>
<feature type="domain" description="Sigma-54 factor interaction" evidence="7">
    <location>
        <begin position="273"/>
        <end position="503"/>
    </location>
</feature>
<evidence type="ECO:0000259" key="8">
    <source>
        <dbReference type="PROSITE" id="PS51371"/>
    </source>
</evidence>
<dbReference type="Gene3D" id="1.10.8.60">
    <property type="match status" value="1"/>
</dbReference>